<feature type="compositionally biased region" description="Acidic residues" evidence="14">
    <location>
        <begin position="466"/>
        <end position="499"/>
    </location>
</feature>
<evidence type="ECO:0000256" key="4">
    <source>
        <dbReference type="ARBA" id="ARBA00012723"/>
    </source>
</evidence>
<evidence type="ECO:0000256" key="6">
    <source>
        <dbReference type="ARBA" id="ARBA00022737"/>
    </source>
</evidence>
<dbReference type="GO" id="GO:0003756">
    <property type="term" value="F:protein disulfide isomerase activity"/>
    <property type="evidence" value="ECO:0007669"/>
    <property type="project" value="UniProtKB-EC"/>
</dbReference>
<dbReference type="FunFam" id="3.40.30.10:FF:000023">
    <property type="entry name" value="Protein disulfide-isomerase"/>
    <property type="match status" value="1"/>
</dbReference>
<organism evidence="16">
    <name type="scientific">Oikopleura dioica</name>
    <name type="common">Tunicate</name>
    <dbReference type="NCBI Taxonomy" id="34765"/>
    <lineage>
        <taxon>Eukaryota</taxon>
        <taxon>Metazoa</taxon>
        <taxon>Chordata</taxon>
        <taxon>Tunicata</taxon>
        <taxon>Appendicularia</taxon>
        <taxon>Copelata</taxon>
        <taxon>Oikopleuridae</taxon>
        <taxon>Oikopleura</taxon>
    </lineage>
</organism>
<dbReference type="EMBL" id="FN654694">
    <property type="protein sequence ID" value="CBY35896.1"/>
    <property type="molecule type" value="Genomic_DNA"/>
</dbReference>
<evidence type="ECO:0000256" key="8">
    <source>
        <dbReference type="ARBA" id="ARBA00023157"/>
    </source>
</evidence>
<dbReference type="CDD" id="cd02981">
    <property type="entry name" value="PDI_b_family"/>
    <property type="match status" value="1"/>
</dbReference>
<keyword evidence="7" id="KW-0256">Endoplasmic reticulum</keyword>
<evidence type="ECO:0000259" key="15">
    <source>
        <dbReference type="PROSITE" id="PS51352"/>
    </source>
</evidence>
<feature type="signal peptide" evidence="13">
    <location>
        <begin position="1"/>
        <end position="19"/>
    </location>
</feature>
<dbReference type="NCBIfam" id="TIGR01130">
    <property type="entry name" value="ER_PDI_fam"/>
    <property type="match status" value="1"/>
</dbReference>
<feature type="region of interest" description="Disordered" evidence="14">
    <location>
        <begin position="458"/>
        <end position="499"/>
    </location>
</feature>
<keyword evidence="8 11" id="KW-1015">Disulfide bond</keyword>
<comment type="similarity">
    <text evidence="3 12">Belongs to the protein disulfide isomerase family.</text>
</comment>
<comment type="subcellular location">
    <subcellularLocation>
        <location evidence="2">Endoplasmic reticulum lumen</location>
    </subcellularLocation>
</comment>
<keyword evidence="6" id="KW-0677">Repeat</keyword>
<evidence type="ECO:0000256" key="13">
    <source>
        <dbReference type="RuleBase" id="RU361130"/>
    </source>
</evidence>
<dbReference type="FunFam" id="3.40.30.10:FF:000027">
    <property type="entry name" value="protein disulfide-isomerase A2"/>
    <property type="match status" value="1"/>
</dbReference>
<dbReference type="InterPro" id="IPR017937">
    <property type="entry name" value="Thioredoxin_CS"/>
</dbReference>
<reference evidence="16" key="1">
    <citation type="journal article" date="2010" name="Science">
        <title>Plasticity of animal genome architecture unmasked by rapid evolution of a pelagic tunicate.</title>
        <authorList>
            <person name="Denoeud F."/>
            <person name="Henriet S."/>
            <person name="Mungpakdee S."/>
            <person name="Aury J.M."/>
            <person name="Da Silva C."/>
            <person name="Brinkmann H."/>
            <person name="Mikhaleva J."/>
            <person name="Olsen L.C."/>
            <person name="Jubin C."/>
            <person name="Canestro C."/>
            <person name="Bouquet J.M."/>
            <person name="Danks G."/>
            <person name="Poulain J."/>
            <person name="Campsteijn C."/>
            <person name="Adamski M."/>
            <person name="Cross I."/>
            <person name="Yadetie F."/>
            <person name="Muffato M."/>
            <person name="Louis A."/>
            <person name="Butcher S."/>
            <person name="Tsagkogeorga G."/>
            <person name="Konrad A."/>
            <person name="Singh S."/>
            <person name="Jensen M.F."/>
            <person name="Cong E.H."/>
            <person name="Eikeseth-Otteraa H."/>
            <person name="Noel B."/>
            <person name="Anthouard V."/>
            <person name="Porcel B.M."/>
            <person name="Kachouri-Lafond R."/>
            <person name="Nishino A."/>
            <person name="Ugolini M."/>
            <person name="Chourrout P."/>
            <person name="Nishida H."/>
            <person name="Aasland R."/>
            <person name="Huzurbazar S."/>
            <person name="Westhof E."/>
            <person name="Delsuc F."/>
            <person name="Lehrach H."/>
            <person name="Reinhardt R."/>
            <person name="Weissenbach J."/>
            <person name="Roy S.W."/>
            <person name="Artiguenave F."/>
            <person name="Postlethwait J.H."/>
            <person name="Manak J.R."/>
            <person name="Thompson E.M."/>
            <person name="Jaillon O."/>
            <person name="Du Pasquier L."/>
            <person name="Boudinot P."/>
            <person name="Liberles D.A."/>
            <person name="Volff J.N."/>
            <person name="Philippe H."/>
            <person name="Lenhard B."/>
            <person name="Roest Crollius H."/>
            <person name="Wincker P."/>
            <person name="Chourrout D."/>
        </authorList>
    </citation>
    <scope>NUCLEOTIDE SEQUENCE [LARGE SCALE GENOMIC DNA]</scope>
</reference>
<dbReference type="Proteomes" id="UP000011014">
    <property type="component" value="Unassembled WGS sequence"/>
</dbReference>
<feature type="domain" description="Thioredoxin" evidence="15">
    <location>
        <begin position="316"/>
        <end position="462"/>
    </location>
</feature>
<evidence type="ECO:0000256" key="12">
    <source>
        <dbReference type="RuleBase" id="RU004208"/>
    </source>
</evidence>
<comment type="catalytic activity">
    <reaction evidence="1 13">
        <text>Catalyzes the rearrangement of -S-S- bonds in proteins.</text>
        <dbReference type="EC" id="5.3.4.1"/>
    </reaction>
</comment>
<dbReference type="InterPro" id="IPR036249">
    <property type="entry name" value="Thioredoxin-like_sf"/>
</dbReference>
<dbReference type="Pfam" id="PF13848">
    <property type="entry name" value="Thioredoxin_6"/>
    <property type="match status" value="1"/>
</dbReference>
<dbReference type="NCBIfam" id="TIGR01126">
    <property type="entry name" value="pdi_dom"/>
    <property type="match status" value="2"/>
</dbReference>
<accession>E4YK85</accession>
<keyword evidence="10 11" id="KW-0676">Redox-active center</keyword>
<evidence type="ECO:0000256" key="10">
    <source>
        <dbReference type="ARBA" id="ARBA00023284"/>
    </source>
</evidence>
<protein>
    <recommendedName>
        <fullName evidence="4 13">Protein disulfide-isomerase</fullName>
        <ecNumber evidence="4 13">5.3.4.1</ecNumber>
    </recommendedName>
</protein>
<name>E4YK85_OIKDI</name>
<dbReference type="PANTHER" id="PTHR18929:SF240">
    <property type="entry name" value="PROTEIN DISULFIDE-ISOMERASE"/>
    <property type="match status" value="1"/>
</dbReference>
<dbReference type="SUPFAM" id="SSF52833">
    <property type="entry name" value="Thioredoxin-like"/>
    <property type="match status" value="4"/>
</dbReference>
<dbReference type="GO" id="GO:0006457">
    <property type="term" value="P:protein folding"/>
    <property type="evidence" value="ECO:0007669"/>
    <property type="project" value="TreeGrafter"/>
</dbReference>
<dbReference type="InterPro" id="IPR013766">
    <property type="entry name" value="Thioredoxin_domain"/>
</dbReference>
<evidence type="ECO:0000256" key="14">
    <source>
        <dbReference type="SAM" id="MobiDB-lite"/>
    </source>
</evidence>
<dbReference type="PANTHER" id="PTHR18929">
    <property type="entry name" value="PROTEIN DISULFIDE ISOMERASE"/>
    <property type="match status" value="1"/>
</dbReference>
<feature type="domain" description="Thioredoxin" evidence="15">
    <location>
        <begin position="3"/>
        <end position="129"/>
    </location>
</feature>
<keyword evidence="9 13" id="KW-0413">Isomerase</keyword>
<feature type="disulfide bond" description="Redox-active" evidence="11">
    <location>
        <begin position="384"/>
        <end position="387"/>
    </location>
</feature>
<evidence type="ECO:0000256" key="9">
    <source>
        <dbReference type="ARBA" id="ARBA00023235"/>
    </source>
</evidence>
<dbReference type="GO" id="GO:0034976">
    <property type="term" value="P:response to endoplasmic reticulum stress"/>
    <property type="evidence" value="ECO:0007669"/>
    <property type="project" value="TreeGrafter"/>
</dbReference>
<feature type="disulfide bond" description="Redox-active" evidence="11">
    <location>
        <begin position="48"/>
        <end position="51"/>
    </location>
</feature>
<sequence length="499" mass="54212">MKAIIGLLALVAAEITTEGGVLVGTKENFDEILENNDFVLVEFYAPWCGHCKSLAPEYESAAGKLAESNPEIKLVKIDATEEGDIAGEFDVGGYPTLKFFKNGNRNNGIEYGGGRQADDIVSWLIKKSGPAAIELSGADAAKAAVADNDVIVVINGKSDEFMAAADSNDDVTFAILDEEAAAELKVDAGKIALFKTFDDGRVDYTGADSADDISAFVNSESLPLVSEFNDETAPKIFGGDITQHVLLFAAKSDGTYDENYAAMSTAAKDFKGKTLFVVVDCDVEDNSRVLEFFGLTQENCPAVRLIQMGDSMAKFKPETEEITATSLTSLVEGVESGAITRHLMSEDIPESNDGPVFTIVGKNFEETVNDPAKHVLLEFYAPWCGHCKALEPTYEKLGKHFADRDDVIIAKTDATANEFDGVDVQGFPTIKFFPKGEDADVIEYEGDRSLEALILFVESGGTEGNEGGDEDEDYDDEDYEDYDDEEDYEDYDDEGHDEL</sequence>
<evidence type="ECO:0000256" key="1">
    <source>
        <dbReference type="ARBA" id="ARBA00001182"/>
    </source>
</evidence>
<dbReference type="PRINTS" id="PR00421">
    <property type="entry name" value="THIOREDOXIN"/>
</dbReference>
<evidence type="ECO:0000256" key="5">
    <source>
        <dbReference type="ARBA" id="ARBA00022729"/>
    </source>
</evidence>
<evidence type="ECO:0000313" key="16">
    <source>
        <dbReference type="EMBL" id="CBY35896.1"/>
    </source>
</evidence>
<dbReference type="CDD" id="cd02961">
    <property type="entry name" value="PDI_a_family"/>
    <property type="match status" value="1"/>
</dbReference>
<dbReference type="GO" id="GO:0005788">
    <property type="term" value="C:endoplasmic reticulum lumen"/>
    <property type="evidence" value="ECO:0007669"/>
    <property type="project" value="UniProtKB-SubCell"/>
</dbReference>
<dbReference type="Gene3D" id="3.40.30.10">
    <property type="entry name" value="Glutaredoxin"/>
    <property type="match status" value="4"/>
</dbReference>
<dbReference type="InterPro" id="IPR005792">
    <property type="entry name" value="Prot_disulphide_isomerase"/>
</dbReference>
<dbReference type="InterPro" id="IPR005788">
    <property type="entry name" value="PDI_thioredoxin-like_dom"/>
</dbReference>
<gene>
    <name evidence="16" type="ORF">GSOID_T00028368001</name>
</gene>
<dbReference type="PROSITE" id="PS00194">
    <property type="entry name" value="THIOREDOXIN_1"/>
    <property type="match status" value="2"/>
</dbReference>
<evidence type="ECO:0000256" key="3">
    <source>
        <dbReference type="ARBA" id="ARBA00006347"/>
    </source>
</evidence>
<feature type="chain" id="PRO_5005128102" description="Protein disulfide-isomerase" evidence="13">
    <location>
        <begin position="20"/>
        <end position="499"/>
    </location>
</feature>
<dbReference type="AlphaFoldDB" id="E4YK85"/>
<dbReference type="CDD" id="cd02982">
    <property type="entry name" value="PDI_b'_family"/>
    <property type="match status" value="1"/>
</dbReference>
<dbReference type="PROSITE" id="PS51352">
    <property type="entry name" value="THIOREDOXIN_2"/>
    <property type="match status" value="2"/>
</dbReference>
<dbReference type="EC" id="5.3.4.1" evidence="4 13"/>
<proteinExistence type="inferred from homology"/>
<dbReference type="CDD" id="cd02995">
    <property type="entry name" value="PDI_a_PDI_a'_C"/>
    <property type="match status" value="1"/>
</dbReference>
<evidence type="ECO:0000256" key="7">
    <source>
        <dbReference type="ARBA" id="ARBA00022824"/>
    </source>
</evidence>
<evidence type="ECO:0000256" key="11">
    <source>
        <dbReference type="PIRSR" id="PIRSR605792-51"/>
    </source>
</evidence>
<keyword evidence="5 13" id="KW-0732">Signal</keyword>
<dbReference type="Pfam" id="PF00085">
    <property type="entry name" value="Thioredoxin"/>
    <property type="match status" value="2"/>
</dbReference>
<evidence type="ECO:0000256" key="2">
    <source>
        <dbReference type="ARBA" id="ARBA00004319"/>
    </source>
</evidence>
<dbReference type="FunFam" id="3.40.30.10:FF:000030">
    <property type="entry name" value="Protein disulfide-isomerase"/>
    <property type="match status" value="1"/>
</dbReference>